<evidence type="ECO:0000313" key="2">
    <source>
        <dbReference type="EMBL" id="MPM70620.1"/>
    </source>
</evidence>
<evidence type="ECO:0000256" key="1">
    <source>
        <dbReference type="SAM" id="MobiDB-lite"/>
    </source>
</evidence>
<feature type="region of interest" description="Disordered" evidence="1">
    <location>
        <begin position="1"/>
        <end position="159"/>
    </location>
</feature>
<feature type="compositionally biased region" description="Basic and acidic residues" evidence="1">
    <location>
        <begin position="88"/>
        <end position="112"/>
    </location>
</feature>
<feature type="compositionally biased region" description="Gly residues" evidence="1">
    <location>
        <begin position="14"/>
        <end position="26"/>
    </location>
</feature>
<protein>
    <submittedName>
        <fullName evidence="2">Uncharacterized protein</fullName>
    </submittedName>
</protein>
<reference evidence="2" key="1">
    <citation type="submission" date="2019-08" db="EMBL/GenBank/DDBJ databases">
        <authorList>
            <person name="Kucharzyk K."/>
            <person name="Murdoch R.W."/>
            <person name="Higgins S."/>
            <person name="Loffler F."/>
        </authorList>
    </citation>
    <scope>NUCLEOTIDE SEQUENCE</scope>
</reference>
<accession>A0A645BYP4</accession>
<feature type="compositionally biased region" description="Basic residues" evidence="1">
    <location>
        <begin position="66"/>
        <end position="87"/>
    </location>
</feature>
<organism evidence="2">
    <name type="scientific">bioreactor metagenome</name>
    <dbReference type="NCBI Taxonomy" id="1076179"/>
    <lineage>
        <taxon>unclassified sequences</taxon>
        <taxon>metagenomes</taxon>
        <taxon>ecological metagenomes</taxon>
    </lineage>
</organism>
<feature type="compositionally biased region" description="Polar residues" evidence="1">
    <location>
        <begin position="119"/>
        <end position="134"/>
    </location>
</feature>
<comment type="caution">
    <text evidence="2">The sequence shown here is derived from an EMBL/GenBank/DDBJ whole genome shotgun (WGS) entry which is preliminary data.</text>
</comment>
<name>A0A645BYP4_9ZZZZ</name>
<sequence>MAGAEQQRHHHVGTGPGDQLGEGRLPGGQPAHLDPGRESLADRRGDGQHRRGPRRVTGAVRGQHDGRHRPGARRTGPRLPRRRGCSRGRRDSTPRRPCGDRTARGGPVDHHGGRGAGHQITQSVSLPESGSALTTMPAASVPACCGSTSRKAPVWRARA</sequence>
<gene>
    <name evidence="2" type="ORF">SDC9_117575</name>
</gene>
<dbReference type="EMBL" id="VSSQ01023581">
    <property type="protein sequence ID" value="MPM70620.1"/>
    <property type="molecule type" value="Genomic_DNA"/>
</dbReference>
<feature type="compositionally biased region" description="Basic and acidic residues" evidence="1">
    <location>
        <begin position="34"/>
        <end position="49"/>
    </location>
</feature>
<proteinExistence type="predicted"/>
<dbReference type="AlphaFoldDB" id="A0A645BYP4"/>